<dbReference type="InterPro" id="IPR041492">
    <property type="entry name" value="HAD_2"/>
</dbReference>
<keyword evidence="2" id="KW-1185">Reference proteome</keyword>
<organism evidence="1 2">
    <name type="scientific">Iphiclides podalirius</name>
    <name type="common">scarce swallowtail</name>
    <dbReference type="NCBI Taxonomy" id="110791"/>
    <lineage>
        <taxon>Eukaryota</taxon>
        <taxon>Metazoa</taxon>
        <taxon>Ecdysozoa</taxon>
        <taxon>Arthropoda</taxon>
        <taxon>Hexapoda</taxon>
        <taxon>Insecta</taxon>
        <taxon>Pterygota</taxon>
        <taxon>Neoptera</taxon>
        <taxon>Endopterygota</taxon>
        <taxon>Lepidoptera</taxon>
        <taxon>Glossata</taxon>
        <taxon>Ditrysia</taxon>
        <taxon>Papilionoidea</taxon>
        <taxon>Papilionidae</taxon>
        <taxon>Papilioninae</taxon>
        <taxon>Iphiclides</taxon>
    </lineage>
</organism>
<reference evidence="1" key="1">
    <citation type="submission" date="2022-03" db="EMBL/GenBank/DDBJ databases">
        <authorList>
            <person name="Martin H S."/>
        </authorList>
    </citation>
    <scope>NUCLEOTIDE SEQUENCE</scope>
</reference>
<proteinExistence type="predicted"/>
<dbReference type="Gene3D" id="1.10.150.240">
    <property type="entry name" value="Putative phosphatase, domain 2"/>
    <property type="match status" value="1"/>
</dbReference>
<dbReference type="InterPro" id="IPR036412">
    <property type="entry name" value="HAD-like_sf"/>
</dbReference>
<gene>
    <name evidence="1" type="ORF">IPOD504_LOCUS8634</name>
</gene>
<sequence length="227" mass="25480">MSVKPVTHVLFDMDGLILNTEDLYTIGFQNVALRYGKEFTFALKCQIMGQQSEEFAASIINSLELPLTVDEFLKETRLVFRELFPESKILPGVGTLIRHLSEHNVPIGLATSSSKETYDLKVQKHSELFDMFMYKTWGSSDPLVKRGKPFPDIFLVAAAKFPDKPVPDKVLVFEDSINGVRAAHSAGMQVVMVPDPRLDRALVPEATLILDSMMDFRPEAFGLPPFE</sequence>
<dbReference type="InterPro" id="IPR023214">
    <property type="entry name" value="HAD_sf"/>
</dbReference>
<accession>A0ABN8IG78</accession>
<dbReference type="NCBIfam" id="TIGR01509">
    <property type="entry name" value="HAD-SF-IA-v3"/>
    <property type="match status" value="1"/>
</dbReference>
<dbReference type="InterPro" id="IPR023198">
    <property type="entry name" value="PGP-like_dom2"/>
</dbReference>
<dbReference type="SUPFAM" id="SSF56784">
    <property type="entry name" value="HAD-like"/>
    <property type="match status" value="1"/>
</dbReference>
<dbReference type="EMBL" id="OW152833">
    <property type="protein sequence ID" value="CAH2054465.1"/>
    <property type="molecule type" value="Genomic_DNA"/>
</dbReference>
<dbReference type="InterPro" id="IPR006439">
    <property type="entry name" value="HAD-SF_hydro_IA"/>
</dbReference>
<protein>
    <submittedName>
        <fullName evidence="1">Uncharacterized protein</fullName>
    </submittedName>
</protein>
<dbReference type="PANTHER" id="PTHR18901:SF38">
    <property type="entry name" value="PSEUDOURIDINE-5'-PHOSPHATASE"/>
    <property type="match status" value="1"/>
</dbReference>
<dbReference type="Proteomes" id="UP000837857">
    <property type="component" value="Chromosome 21"/>
</dbReference>
<name>A0ABN8IG78_9NEOP</name>
<dbReference type="Pfam" id="PF13419">
    <property type="entry name" value="HAD_2"/>
    <property type="match status" value="1"/>
</dbReference>
<evidence type="ECO:0000313" key="2">
    <source>
        <dbReference type="Proteomes" id="UP000837857"/>
    </source>
</evidence>
<dbReference type="SFLD" id="SFLDS00003">
    <property type="entry name" value="Haloacid_Dehalogenase"/>
    <property type="match status" value="1"/>
</dbReference>
<feature type="non-terminal residue" evidence="1">
    <location>
        <position position="1"/>
    </location>
</feature>
<dbReference type="SFLD" id="SFLDG01129">
    <property type="entry name" value="C1.5:_HAD__Beta-PGM__Phosphata"/>
    <property type="match status" value="1"/>
</dbReference>
<evidence type="ECO:0000313" key="1">
    <source>
        <dbReference type="EMBL" id="CAH2054465.1"/>
    </source>
</evidence>
<dbReference type="Gene3D" id="3.40.50.1000">
    <property type="entry name" value="HAD superfamily/HAD-like"/>
    <property type="match status" value="1"/>
</dbReference>
<dbReference type="PANTHER" id="PTHR18901">
    <property type="entry name" value="2-DEOXYGLUCOSE-6-PHOSPHATE PHOSPHATASE 2"/>
    <property type="match status" value="1"/>
</dbReference>